<evidence type="ECO:0000313" key="3">
    <source>
        <dbReference type="WBParaSite" id="HCON_00084910-00001"/>
    </source>
</evidence>
<name>A0A7I4YD85_HAECO</name>
<reference evidence="3" key="1">
    <citation type="submission" date="2020-12" db="UniProtKB">
        <authorList>
            <consortium name="WormBaseParasite"/>
        </authorList>
    </citation>
    <scope>IDENTIFICATION</scope>
    <source>
        <strain evidence="3">MHco3</strain>
    </source>
</reference>
<feature type="chain" id="PRO_5029598566" evidence="1">
    <location>
        <begin position="23"/>
        <end position="139"/>
    </location>
</feature>
<sequence>MSKRPGMLLIFGVLLLASSVLSKKNDVESIYRAIKDIIGFNRNEVMKMREYLDPKKEAHGKFGAKVHNWAKAMITLPSDAKHFIFALLRSAWLPGAKMDGVFHSYNEIESLFRGIISKKSCSKFLKTFPGIAKYKLCKA</sequence>
<accession>A0A7I4YD85</accession>
<evidence type="ECO:0000256" key="1">
    <source>
        <dbReference type="SAM" id="SignalP"/>
    </source>
</evidence>
<organism evidence="2 3">
    <name type="scientific">Haemonchus contortus</name>
    <name type="common">Barber pole worm</name>
    <dbReference type="NCBI Taxonomy" id="6289"/>
    <lineage>
        <taxon>Eukaryota</taxon>
        <taxon>Metazoa</taxon>
        <taxon>Ecdysozoa</taxon>
        <taxon>Nematoda</taxon>
        <taxon>Chromadorea</taxon>
        <taxon>Rhabditida</taxon>
        <taxon>Rhabditina</taxon>
        <taxon>Rhabditomorpha</taxon>
        <taxon>Strongyloidea</taxon>
        <taxon>Trichostrongylidae</taxon>
        <taxon>Haemonchus</taxon>
    </lineage>
</organism>
<feature type="signal peptide" evidence="1">
    <location>
        <begin position="1"/>
        <end position="22"/>
    </location>
</feature>
<dbReference type="Proteomes" id="UP000025227">
    <property type="component" value="Unplaced"/>
</dbReference>
<keyword evidence="2" id="KW-1185">Reference proteome</keyword>
<evidence type="ECO:0000313" key="2">
    <source>
        <dbReference type="Proteomes" id="UP000025227"/>
    </source>
</evidence>
<dbReference type="WBParaSite" id="HCON_00084910-00001">
    <property type="protein sequence ID" value="HCON_00084910-00001"/>
    <property type="gene ID" value="HCON_00084910"/>
</dbReference>
<dbReference type="OrthoDB" id="10300223at2759"/>
<keyword evidence="1" id="KW-0732">Signal</keyword>
<protein>
    <submittedName>
        <fullName evidence="3">Secreted protein</fullName>
    </submittedName>
</protein>
<dbReference type="OMA" id="WAKAMIT"/>
<proteinExistence type="predicted"/>
<dbReference type="AlphaFoldDB" id="A0A7I4YD85"/>